<gene>
    <name evidence="2" type="ORF">ES288_D09G038000v1</name>
</gene>
<reference evidence="2 3" key="1">
    <citation type="submission" date="2019-06" db="EMBL/GenBank/DDBJ databases">
        <title>WGS assembly of Gossypium darwinii.</title>
        <authorList>
            <person name="Chen Z.J."/>
            <person name="Sreedasyam A."/>
            <person name="Ando A."/>
            <person name="Song Q."/>
            <person name="De L."/>
            <person name="Hulse-Kemp A."/>
            <person name="Ding M."/>
            <person name="Ye W."/>
            <person name="Kirkbride R."/>
            <person name="Jenkins J."/>
            <person name="Plott C."/>
            <person name="Lovell J."/>
            <person name="Lin Y.-M."/>
            <person name="Vaughn R."/>
            <person name="Liu B."/>
            <person name="Li W."/>
            <person name="Simpson S."/>
            <person name="Scheffler B."/>
            <person name="Saski C."/>
            <person name="Grover C."/>
            <person name="Hu G."/>
            <person name="Conover J."/>
            <person name="Carlson J."/>
            <person name="Shu S."/>
            <person name="Boston L."/>
            <person name="Williams M."/>
            <person name="Peterson D."/>
            <person name="Mcgee K."/>
            <person name="Jones D."/>
            <person name="Wendel J."/>
            <person name="Stelly D."/>
            <person name="Grimwood J."/>
            <person name="Schmutz J."/>
        </authorList>
    </citation>
    <scope>NUCLEOTIDE SEQUENCE [LARGE SCALE GENOMIC DNA]</scope>
    <source>
        <strain evidence="2">1808015.09</strain>
    </source>
</reference>
<dbReference type="PANTHER" id="PTHR16212">
    <property type="entry name" value="FOCADHESIN FAMILY MEMBER"/>
    <property type="match status" value="1"/>
</dbReference>
<dbReference type="EMBL" id="CM017709">
    <property type="protein sequence ID" value="TYG52560.1"/>
    <property type="molecule type" value="Genomic_DNA"/>
</dbReference>
<keyword evidence="3" id="KW-1185">Reference proteome</keyword>
<evidence type="ECO:0000313" key="2">
    <source>
        <dbReference type="EMBL" id="TYG52560.1"/>
    </source>
</evidence>
<protein>
    <recommendedName>
        <fullName evidence="1">DUF3730 domain-containing protein</fullName>
    </recommendedName>
</protein>
<dbReference type="SUPFAM" id="SSF48371">
    <property type="entry name" value="ARM repeat"/>
    <property type="match status" value="2"/>
</dbReference>
<evidence type="ECO:0000313" key="3">
    <source>
        <dbReference type="Proteomes" id="UP000323506"/>
    </source>
</evidence>
<proteinExistence type="predicted"/>
<dbReference type="GO" id="GO:0060147">
    <property type="term" value="P:regulation of post-transcriptional gene silencing"/>
    <property type="evidence" value="ECO:0007669"/>
    <property type="project" value="InterPro"/>
</dbReference>
<sequence>MHGRPRSWAYQLKELALWIVERRKSGLPVPRSQEILLTEMPLLFGAIAAVLVMHPSLGSTAIDALASIGNMDPKLGVSLLLSILFYNNIFTRKDVVYQSMLPKLLGMLPSLASQTGMIPLVVQTILPMLHKDAKPVLYTTATRLLCQTWEINDRTFSSLQGVLAPKGFTEFMRERNICISMAVSIRDVCRKNPDRGVDLILSVSACIETPDPTIQALGFQSLAHLCEADVIDFYTAWDVIAKYMQGYNEDPVLAYSVCFLLRWGAMDADAYPDASREVMKIIWDVGCSLHMGHELQWAKARASAFEALNQYEIPSIVKNISNFKQMIMDLLLSETNPDVLKALERLQVKIIGHEHSNRRRFVKEKKVPASKIEKLLDVFPQVIFSSGKRRNPGELPGAALLCGSFISSTLKNQGTTKGLQDSHSEYEDIMVQIAASLQLSRNIFVALLSLESWKAFVRRWMRANILSIDAKASVIVSDKTSKAANSILKSMMRIAEESIPRSAENLALAIGALCAVLPPSAHTIKSTASKFLLGWLFQYEHEHRQWSAAISLGLISSSLHVTDHEQKFQSITGLLEVLCCSRSSIVKGACGIGLGFSCQDLLSRVETPDDSNANGESHKMLEERLLGRIVRTFSMILHPVAASSANNLETLCAHFPASTDDIDTSITSDLLADDCDYLEDDIWGIAGLVIGLGSSIGAIYRAGAYDAVLKVKDLIISWIPHMSSSVQSYGSSSERSEMLLSVGSCLALPLVVAFCQRVEMMNGNEIDHLVNGYMELISDLLSVHKTGAFHKSLLMASTAGAGSLLSCILSEGLHFIEVERVKCLLELFRKCYSSPYPPIVHLGGMLGIVNAFGAGAGNLVDFHPFNSSVQTGYDQKEPSHISGPILVNPVCEDHSTSLMLEIFLVAQNPDDNQLQQYAAWAISFLRQRLWSREISNSAGGTQTESAGSKSISQGVPEDSAVMKLGLWLKSFNHSRTGTNTHVCTVTAILRCLSLAPRLPTMDWGAIVRRCMRYAQVTQLPAPNITLKGGTLREECLQFALVHAKQFDGLLTFLDELSDLSRFRTLEISLQSCLLNHLADLIKLFSGSRLEKLLDDVSNYFSSLTTDQVLKSEERSSLRSSCWKGLNQCLDEASLDSLEYIKNIESCSSQVSHLDSVTRDFQFVEVLKKIEAKAKLVRIGSIPPTELGKSKSYLLNSEPLGTWGVLLEVVATLQHVEGSVKRQWLVDAIEISCVSSYPSTALQFIGLLSGSCCKYMPSSLQIGHMF</sequence>
<dbReference type="Pfam" id="PF12530">
    <property type="entry name" value="DUF3730"/>
    <property type="match status" value="1"/>
</dbReference>
<dbReference type="InterPro" id="IPR016024">
    <property type="entry name" value="ARM-type_fold"/>
</dbReference>
<dbReference type="AlphaFoldDB" id="A0A5D2B7P4"/>
<accession>A0A5D2B7P4</accession>
<dbReference type="PANTHER" id="PTHR16212:SF4">
    <property type="entry name" value="FOCADHESIN"/>
    <property type="match status" value="1"/>
</dbReference>
<dbReference type="InterPro" id="IPR022542">
    <property type="entry name" value="FOCAD/RST1_DUF3730"/>
</dbReference>
<name>A0A5D2B7P4_GOSDA</name>
<organism evidence="2 3">
    <name type="scientific">Gossypium darwinii</name>
    <name type="common">Darwin's cotton</name>
    <name type="synonym">Gossypium barbadense var. darwinii</name>
    <dbReference type="NCBI Taxonomy" id="34276"/>
    <lineage>
        <taxon>Eukaryota</taxon>
        <taxon>Viridiplantae</taxon>
        <taxon>Streptophyta</taxon>
        <taxon>Embryophyta</taxon>
        <taxon>Tracheophyta</taxon>
        <taxon>Spermatophyta</taxon>
        <taxon>Magnoliopsida</taxon>
        <taxon>eudicotyledons</taxon>
        <taxon>Gunneridae</taxon>
        <taxon>Pentapetalae</taxon>
        <taxon>rosids</taxon>
        <taxon>malvids</taxon>
        <taxon>Malvales</taxon>
        <taxon>Malvaceae</taxon>
        <taxon>Malvoideae</taxon>
        <taxon>Gossypium</taxon>
    </lineage>
</organism>
<dbReference type="Proteomes" id="UP000323506">
    <property type="component" value="Chromosome D09"/>
</dbReference>
<dbReference type="InterPro" id="IPR045163">
    <property type="entry name" value="Focadhesin/RST1"/>
</dbReference>
<evidence type="ECO:0000259" key="1">
    <source>
        <dbReference type="Pfam" id="PF12530"/>
    </source>
</evidence>
<feature type="domain" description="DUF3730" evidence="1">
    <location>
        <begin position="84"/>
        <end position="308"/>
    </location>
</feature>